<dbReference type="CDD" id="cd18794">
    <property type="entry name" value="SF2_C_RecQ"/>
    <property type="match status" value="1"/>
</dbReference>
<dbReference type="SMART" id="SM00956">
    <property type="entry name" value="RQC"/>
    <property type="match status" value="1"/>
</dbReference>
<evidence type="ECO:0000313" key="16">
    <source>
        <dbReference type="Proteomes" id="UP000193642"/>
    </source>
</evidence>
<dbReference type="SUPFAM" id="SSF52540">
    <property type="entry name" value="P-loop containing nucleoside triphosphate hydrolases"/>
    <property type="match status" value="2"/>
</dbReference>
<comment type="catalytic activity">
    <reaction evidence="11">
        <text>ATP + H2O = ADP + phosphate + H(+)</text>
        <dbReference type="Rhea" id="RHEA:13065"/>
        <dbReference type="ChEBI" id="CHEBI:15377"/>
        <dbReference type="ChEBI" id="CHEBI:15378"/>
        <dbReference type="ChEBI" id="CHEBI:30616"/>
        <dbReference type="ChEBI" id="CHEBI:43474"/>
        <dbReference type="ChEBI" id="CHEBI:456216"/>
    </reaction>
</comment>
<evidence type="ECO:0000256" key="12">
    <source>
        <dbReference type="SAM" id="MobiDB-lite"/>
    </source>
</evidence>
<dbReference type="SMART" id="SM00487">
    <property type="entry name" value="DEXDc"/>
    <property type="match status" value="1"/>
</dbReference>
<feature type="domain" description="Helicase C-terminal" evidence="14">
    <location>
        <begin position="276"/>
        <end position="435"/>
    </location>
</feature>
<evidence type="ECO:0000256" key="1">
    <source>
        <dbReference type="ARBA" id="ARBA00004123"/>
    </source>
</evidence>
<proteinExistence type="inferred from homology"/>
<dbReference type="PROSITE" id="PS51194">
    <property type="entry name" value="HELICASE_CTER"/>
    <property type="match status" value="1"/>
</dbReference>
<comment type="caution">
    <text evidence="15">The sequence shown here is derived from an EMBL/GenBank/DDBJ whole genome shotgun (WGS) entry which is preliminary data.</text>
</comment>
<dbReference type="AlphaFoldDB" id="A0A1Y2CTJ2"/>
<dbReference type="Proteomes" id="UP000193642">
    <property type="component" value="Unassembled WGS sequence"/>
</dbReference>
<evidence type="ECO:0000256" key="11">
    <source>
        <dbReference type="RuleBase" id="RU364117"/>
    </source>
</evidence>
<dbReference type="InterPro" id="IPR036388">
    <property type="entry name" value="WH-like_DNA-bd_sf"/>
</dbReference>
<dbReference type="GO" id="GO:0000724">
    <property type="term" value="P:double-strand break repair via homologous recombination"/>
    <property type="evidence" value="ECO:0007669"/>
    <property type="project" value="TreeGrafter"/>
</dbReference>
<dbReference type="InterPro" id="IPR002464">
    <property type="entry name" value="DNA/RNA_helicase_DEAH_CS"/>
</dbReference>
<dbReference type="GO" id="GO:0003677">
    <property type="term" value="F:DNA binding"/>
    <property type="evidence" value="ECO:0007669"/>
    <property type="project" value="UniProtKB-KW"/>
</dbReference>
<dbReference type="Gene3D" id="1.10.10.10">
    <property type="entry name" value="Winged helix-like DNA-binding domain superfamily/Winged helix DNA-binding domain"/>
    <property type="match status" value="1"/>
</dbReference>
<keyword evidence="4 11" id="KW-0378">Hydrolase</keyword>
<evidence type="ECO:0000256" key="8">
    <source>
        <dbReference type="ARBA" id="ARBA00023235"/>
    </source>
</evidence>
<dbReference type="InterPro" id="IPR027417">
    <property type="entry name" value="P-loop_NTPase"/>
</dbReference>
<evidence type="ECO:0000259" key="13">
    <source>
        <dbReference type="PROSITE" id="PS51192"/>
    </source>
</evidence>
<comment type="catalytic activity">
    <reaction evidence="10 11">
        <text>Couples ATP hydrolysis with the unwinding of duplex DNA by translocating in the 3'-5' direction.</text>
        <dbReference type="EC" id="5.6.2.4"/>
    </reaction>
</comment>
<dbReference type="FunFam" id="3.40.50.300:FF:000296">
    <property type="entry name" value="ATP-dependent DNA helicase RecQ"/>
    <property type="match status" value="1"/>
</dbReference>
<dbReference type="OrthoDB" id="10261556at2759"/>
<dbReference type="EMBL" id="MCGO01000007">
    <property type="protein sequence ID" value="ORY50380.1"/>
    <property type="molecule type" value="Genomic_DNA"/>
</dbReference>
<dbReference type="STRING" id="329046.A0A1Y2CTJ2"/>
<accession>A0A1Y2CTJ2</accession>
<evidence type="ECO:0000256" key="2">
    <source>
        <dbReference type="ARBA" id="ARBA00005446"/>
    </source>
</evidence>
<keyword evidence="16" id="KW-1185">Reference proteome</keyword>
<dbReference type="SMART" id="SM00490">
    <property type="entry name" value="HELICc"/>
    <property type="match status" value="1"/>
</dbReference>
<dbReference type="GO" id="GO:0031573">
    <property type="term" value="P:mitotic intra-S DNA damage checkpoint signaling"/>
    <property type="evidence" value="ECO:0007669"/>
    <property type="project" value="UniProtKB-ARBA"/>
</dbReference>
<keyword evidence="9 11" id="KW-0539">Nucleus</keyword>
<evidence type="ECO:0000313" key="15">
    <source>
        <dbReference type="EMBL" id="ORY50380.1"/>
    </source>
</evidence>
<dbReference type="InterPro" id="IPR001650">
    <property type="entry name" value="Helicase_C-like"/>
</dbReference>
<evidence type="ECO:0000256" key="9">
    <source>
        <dbReference type="ARBA" id="ARBA00023242"/>
    </source>
</evidence>
<dbReference type="Pfam" id="PF16124">
    <property type="entry name" value="RecQ_Zn_bind"/>
    <property type="match status" value="1"/>
</dbReference>
<dbReference type="PANTHER" id="PTHR13710:SF153">
    <property type="entry name" value="RECQ-LIKE DNA HELICASE BLM"/>
    <property type="match status" value="1"/>
</dbReference>
<dbReference type="GO" id="GO:0006260">
    <property type="term" value="P:DNA replication"/>
    <property type="evidence" value="ECO:0007669"/>
    <property type="project" value="InterPro"/>
</dbReference>
<keyword evidence="7" id="KW-0238">DNA-binding</keyword>
<evidence type="ECO:0000256" key="6">
    <source>
        <dbReference type="ARBA" id="ARBA00022840"/>
    </source>
</evidence>
<dbReference type="PROSITE" id="PS00690">
    <property type="entry name" value="DEAH_ATP_HELICASE"/>
    <property type="match status" value="1"/>
</dbReference>
<name>A0A1Y2CTJ2_9FUNG</name>
<dbReference type="GO" id="GO:0005737">
    <property type="term" value="C:cytoplasm"/>
    <property type="evidence" value="ECO:0007669"/>
    <property type="project" value="TreeGrafter"/>
</dbReference>
<dbReference type="Gene3D" id="3.40.50.300">
    <property type="entry name" value="P-loop containing nucleotide triphosphate hydrolases"/>
    <property type="match status" value="2"/>
</dbReference>
<evidence type="ECO:0000256" key="3">
    <source>
        <dbReference type="ARBA" id="ARBA00022741"/>
    </source>
</evidence>
<reference evidence="15 16" key="1">
    <citation type="submission" date="2016-07" db="EMBL/GenBank/DDBJ databases">
        <title>Pervasive Adenine N6-methylation of Active Genes in Fungi.</title>
        <authorList>
            <consortium name="DOE Joint Genome Institute"/>
            <person name="Mondo S.J."/>
            <person name="Dannebaum R.O."/>
            <person name="Kuo R.C."/>
            <person name="Labutti K."/>
            <person name="Haridas S."/>
            <person name="Kuo A."/>
            <person name="Salamov A."/>
            <person name="Ahrendt S.R."/>
            <person name="Lipzen A."/>
            <person name="Sullivan W."/>
            <person name="Andreopoulos W.B."/>
            <person name="Clum A."/>
            <person name="Lindquist E."/>
            <person name="Daum C."/>
            <person name="Ramamoorthy G.K."/>
            <person name="Gryganskyi A."/>
            <person name="Culley D."/>
            <person name="Magnuson J.K."/>
            <person name="James T.Y."/>
            <person name="O'Malley M.A."/>
            <person name="Stajich J.E."/>
            <person name="Spatafora J.W."/>
            <person name="Visel A."/>
            <person name="Grigoriev I.V."/>
        </authorList>
    </citation>
    <scope>NUCLEOTIDE SEQUENCE [LARGE SCALE GENOMIC DNA]</scope>
    <source>
        <strain evidence="15 16">JEL800</strain>
    </source>
</reference>
<evidence type="ECO:0000256" key="4">
    <source>
        <dbReference type="ARBA" id="ARBA00022801"/>
    </source>
</evidence>
<feature type="region of interest" description="Disordered" evidence="12">
    <location>
        <begin position="1"/>
        <end position="29"/>
    </location>
</feature>
<dbReference type="GO" id="GO:0043138">
    <property type="term" value="F:3'-5' DNA helicase activity"/>
    <property type="evidence" value="ECO:0007669"/>
    <property type="project" value="UniProtKB-EC"/>
</dbReference>
<dbReference type="InterPro" id="IPR011545">
    <property type="entry name" value="DEAD/DEAH_box_helicase_dom"/>
</dbReference>
<dbReference type="GO" id="GO:0016887">
    <property type="term" value="F:ATP hydrolysis activity"/>
    <property type="evidence" value="ECO:0007669"/>
    <property type="project" value="RHEA"/>
</dbReference>
<dbReference type="Pfam" id="PF09382">
    <property type="entry name" value="RQC"/>
    <property type="match status" value="1"/>
</dbReference>
<evidence type="ECO:0000256" key="5">
    <source>
        <dbReference type="ARBA" id="ARBA00022806"/>
    </source>
</evidence>
<dbReference type="InterPro" id="IPR032284">
    <property type="entry name" value="RecQ_Zn-bd"/>
</dbReference>
<dbReference type="InterPro" id="IPR004589">
    <property type="entry name" value="DNA_helicase_ATP-dep_RecQ"/>
</dbReference>
<feature type="compositionally biased region" description="Low complexity" evidence="12">
    <location>
        <begin position="8"/>
        <end position="20"/>
    </location>
</feature>
<evidence type="ECO:0000256" key="7">
    <source>
        <dbReference type="ARBA" id="ARBA00023125"/>
    </source>
</evidence>
<dbReference type="InterPro" id="IPR014001">
    <property type="entry name" value="Helicase_ATP-bd"/>
</dbReference>
<keyword evidence="6 11" id="KW-0067">ATP-binding</keyword>
<dbReference type="EC" id="5.6.2.4" evidence="11"/>
<dbReference type="GO" id="GO:0005694">
    <property type="term" value="C:chromosome"/>
    <property type="evidence" value="ECO:0007669"/>
    <property type="project" value="TreeGrafter"/>
</dbReference>
<sequence length="576" mass="65200">MPPVQPLQNNRAATNQQQQPTRPPSQAPTLAYFQPNPIVPSKKAFPWDREVRKALEQIFKLQSFRPNQEAAVDAALQGEDVFMLMPTGGGKSLCYQLPATIGESAGAKTFGLTIVISPLISLMQDQVSHLLSRGVATLVLNGEMSAEQKHFSYAELNRPDSITKLVYVTPEMMGKSGQFQNLVGKLYSQRRLARFVIDEAHCVSQWGHDFRPDYKDLSKLRSTYPNVPIMALTATANDQVKLDIKQVLQITNCKTFTQSFNRTNLIYEVRKKSSKSIDQDIIDLIQSKFRNQSGIVYCTSRNACEDVAATLRKAKITAAHYHAGMEKEDRRLKQEEWKSGKVKVIVATIAFGMGIDKADVRFVVHYTFPQSLEGYYQETGRAGRDGNMSTCIMFYSFGDKQAHDRMIMKGEGNAAQKERQRNNVRMMVAYCEDVIECRRKQVLQYFGERFDRALCNKSCDNCRNSFSYESRDVTNDAKSIVSLLKSVPAHNNITLITLMDVWKGSKAAKILNEELHELPLYGSGASLSRTDIERICRELVVVDVIREESVWNKSGYANSYCKVSECHRNLELSWLK</sequence>
<dbReference type="CDD" id="cd17920">
    <property type="entry name" value="DEXHc_RecQ"/>
    <property type="match status" value="1"/>
</dbReference>
<comment type="similarity">
    <text evidence="2 11">Belongs to the helicase family. RecQ subfamily.</text>
</comment>
<evidence type="ECO:0000259" key="14">
    <source>
        <dbReference type="PROSITE" id="PS51194"/>
    </source>
</evidence>
<protein>
    <recommendedName>
        <fullName evidence="11">ATP-dependent DNA helicase</fullName>
        <ecNumber evidence="11">5.6.2.4</ecNumber>
    </recommendedName>
</protein>
<gene>
    <name evidence="15" type="ORF">BCR33DRAFT_656568</name>
</gene>
<dbReference type="InterPro" id="IPR018982">
    <property type="entry name" value="RQC_domain"/>
</dbReference>
<keyword evidence="5 11" id="KW-0347">Helicase</keyword>
<dbReference type="PROSITE" id="PS51192">
    <property type="entry name" value="HELICASE_ATP_BIND_1"/>
    <property type="match status" value="1"/>
</dbReference>
<dbReference type="Pfam" id="PF00270">
    <property type="entry name" value="DEAD"/>
    <property type="match status" value="1"/>
</dbReference>
<organism evidence="15 16">
    <name type="scientific">Rhizoclosmatium globosum</name>
    <dbReference type="NCBI Taxonomy" id="329046"/>
    <lineage>
        <taxon>Eukaryota</taxon>
        <taxon>Fungi</taxon>
        <taxon>Fungi incertae sedis</taxon>
        <taxon>Chytridiomycota</taxon>
        <taxon>Chytridiomycota incertae sedis</taxon>
        <taxon>Chytridiomycetes</taxon>
        <taxon>Chytridiales</taxon>
        <taxon>Chytriomycetaceae</taxon>
        <taxon>Rhizoclosmatium</taxon>
    </lineage>
</organism>
<dbReference type="NCBIfam" id="TIGR00614">
    <property type="entry name" value="recQ_fam"/>
    <property type="match status" value="1"/>
</dbReference>
<dbReference type="GO" id="GO:0000729">
    <property type="term" value="P:DNA double-strand break processing"/>
    <property type="evidence" value="ECO:0007669"/>
    <property type="project" value="UniProtKB-ARBA"/>
</dbReference>
<dbReference type="GO" id="GO:0009378">
    <property type="term" value="F:four-way junction helicase activity"/>
    <property type="evidence" value="ECO:0007669"/>
    <property type="project" value="TreeGrafter"/>
</dbReference>
<feature type="domain" description="Helicase ATP-binding" evidence="13">
    <location>
        <begin position="72"/>
        <end position="254"/>
    </location>
</feature>
<keyword evidence="8" id="KW-0413">Isomerase</keyword>
<dbReference type="FunFam" id="3.40.50.300:FF:000340">
    <property type="entry name" value="Bloom syndrome, RecQ helicase"/>
    <property type="match status" value="1"/>
</dbReference>
<keyword evidence="3 11" id="KW-0547">Nucleotide-binding</keyword>
<evidence type="ECO:0000256" key="10">
    <source>
        <dbReference type="ARBA" id="ARBA00034617"/>
    </source>
</evidence>
<dbReference type="GO" id="GO:0005524">
    <property type="term" value="F:ATP binding"/>
    <property type="evidence" value="ECO:0007669"/>
    <property type="project" value="UniProtKB-KW"/>
</dbReference>
<dbReference type="Pfam" id="PF00271">
    <property type="entry name" value="Helicase_C"/>
    <property type="match status" value="1"/>
</dbReference>
<comment type="subcellular location">
    <subcellularLocation>
        <location evidence="1 11">Nucleus</location>
    </subcellularLocation>
</comment>
<dbReference type="PANTHER" id="PTHR13710">
    <property type="entry name" value="DNA HELICASE RECQ FAMILY MEMBER"/>
    <property type="match status" value="1"/>
</dbReference>
<dbReference type="GO" id="GO:0005634">
    <property type="term" value="C:nucleus"/>
    <property type="evidence" value="ECO:0007669"/>
    <property type="project" value="UniProtKB-SubCell"/>
</dbReference>